<evidence type="ECO:0000256" key="9">
    <source>
        <dbReference type="SAM" id="MobiDB-lite"/>
    </source>
</evidence>
<gene>
    <name evidence="13" type="primary">aurA</name>
</gene>
<dbReference type="Pfam" id="PF21089">
    <property type="entry name" value="PKS_DH_N"/>
    <property type="match status" value="1"/>
</dbReference>
<feature type="domain" description="Carrier" evidence="10">
    <location>
        <begin position="1781"/>
        <end position="1856"/>
    </location>
</feature>
<dbReference type="KEGG" id="ag:CAE02602"/>
<evidence type="ECO:0000256" key="2">
    <source>
        <dbReference type="ARBA" id="ARBA00022450"/>
    </source>
</evidence>
<sequence>MELHEGGDRSLRERLSAAREADRHRLLLDLIRTHSATATDGRARALDAGRAFGEQGVRGKSAGKLRELLSEATGLALSATVVFDYPTPRALAEHLTGLLLGEDTAGPAAAAAAAADEPIAIVGMGCRLPGGVNSPEGLWELVRSETDAISEFPTDRGWDVEYDPDPDHIGTTVTRHAGFLYEAPDFDADFFAISPGEAVTIDPQHRLLLETTWEAIEGARLDPTSLRGSRTGVFVGLMYSEYGARIRNVPPAAEGYRVVGSMPSVASGRLAYTFGFEGPAVTVDTACSSSLVAMHLAAESLRKGECSLAVAGGATVMSTPWGYIEFSRQRGLAPDGRARSFSADAAGSSWSEGVGVVVLERLSDARRNGHRVLAVLRGSAVNQDGASNGLTAPNGPAQQQVIRQALVHAGLSTADVDVVDAHGAGTRLGDPIEAQALLATYGQGRPADQPLWLGSLKSNIGHTQAAAGVSGVIKMVMAIRNGVLPRSLHITEPTPVVDWSSGAVELLTEARPWPEAGRPRRAGVSSFGVGGTNAHVILEQAEPEPDPAPASDGDGDARPLPWLVSGRGAAGLRAQAGRIRAFLEAHPEVPDADVAYSLAATRAALPDRAVVVAADRAEAVARLAALADGEQGEQVALGVAANRDRLAFVFPGQGSQWPGMAAELMSTSPVFRESIEACEKSLAPYVDWSLTKVLRGRSGAPTLERVDVVQPALFAVMVSLAALWRSFGVEPAAVVGHSQGEIAAAHVAGALSLDDAARIVAVRSKALRVLSGRGGMVSVAAPVDRVLRELERWDGSVSVAAVNGPRAVVISGDPTGLDEAIEAFTADGLRAKKIPVDYASHSAQVEEIRETLRETLAGIAPRRSEVPFYSTVTGEPVDTTILDTEYWITNLRETVQFDRTVRRLIDDGHTGFVEMSPHPVLTVGVQETIDDVAADGVLTFDSLRRNEGGTARLLTALGEAHAHGIPVDWAQVFDHAGPRPVDLPTYAFQRRRYWLEEAAAPEADLASAGLDGVDHPLLGAAVSLPDGGTLFTGTLSARTHPWLTDHGVADVLVVPGTALVDLALHAGGQTGCEVLEELVLHAPLILPEQDTVRVQLALGAPDESGRRSVTVHARSGEARSDDPWTLHAEGTLARDGERSEDLPQAWPPAGAEEIELDDCYRQLAKNGLHYGAAFQGLKRGWRLDGDVFVEVELPESGGPAGGYGLHPALFDAALHAAAFVGLPGAAADDAVTRLPFSWSGVALHATGAVRLRARIRFTGPESLSVTAADPTGRPVVTIASLGMRPVTAEALHRAAASAGTSLLRLEWQPAARPAPRALDEERWVWIGNGAPGGQFERHDEPAGLRAALDAGATAPDVVVLAELPAAGDAADADTLGAAHRAVHRVLAAVQDWSADDRLAASRLVVLTRDAVATASDAVPAPVLAAVWGLIRSAQAENPGRIVLVDLDGRDESLAALPSALDTGEAQLAVRDGALLVPRLARVTTPGDRGAVALRTDGTVLVTGGLGVLGRLVVRHLVTAHGIRRVLVVSRSGGTGEGVADFTAELNAEGAELHVVAGDAADRAVLEGALASIPAEHPLTAVVHMAGVLDDGVLTSLTPERADRVLRPKADAAWHLHELTAGQDVPLVVFSSLSSVLGPAGQGSYAAANAFVDALVERRRAAGSPGVALGWGLWGARSGLTGDLDEADLRRMARTGVQPLSSDQGLALFDLARAGDDPVVFPLHLDTAALGGGDADDVPPVLRGLARTPARRATVRAAEERPAGDDTLADRLARVPEAEQEAQLLTLVRSHVAAVLGYDDPRTVGERRTFTDIGFDSLRALQLRNRLNGATGLRLPATLVFDHPTPVELGRYLRTRLVPDAPSAPDTAEAVTPPPAAPGEGNEAMEQLRSAASLEEVFDLLDDQLGK</sequence>
<evidence type="ECO:0000313" key="13">
    <source>
        <dbReference type="EMBL" id="CAE02602.1"/>
    </source>
</evidence>
<feature type="active site" description="Proton donor; for dehydratase activity" evidence="8">
    <location>
        <position position="1211"/>
    </location>
</feature>
<keyword evidence="5" id="KW-0045">Antibiotic biosynthesis</keyword>
<dbReference type="InterPro" id="IPR036291">
    <property type="entry name" value="NAD(P)-bd_dom_sf"/>
</dbReference>
<dbReference type="InterPro" id="IPR016036">
    <property type="entry name" value="Malonyl_transacylase_ACP-bd"/>
</dbReference>
<keyword evidence="6" id="KW-0511">Multifunctional enzyme</keyword>
<dbReference type="InterPro" id="IPR014043">
    <property type="entry name" value="Acyl_transferase_dom"/>
</dbReference>
<dbReference type="CDD" id="cd00833">
    <property type="entry name" value="PKS"/>
    <property type="match status" value="1"/>
</dbReference>
<protein>
    <submittedName>
        <fullName evidence="13">Polyketide synthase type I</fullName>
    </submittedName>
</protein>
<dbReference type="BioCyc" id="MetaCyc:MONOMER-20708"/>
<dbReference type="InterPro" id="IPR032821">
    <property type="entry name" value="PKS_assoc"/>
</dbReference>
<dbReference type="SMART" id="SM00826">
    <property type="entry name" value="PKS_DH"/>
    <property type="match status" value="1"/>
</dbReference>
<dbReference type="BRENDA" id="2.3.1.289">
    <property type="organism ID" value="12297"/>
</dbReference>
<dbReference type="Gene3D" id="1.10.1200.10">
    <property type="entry name" value="ACP-like"/>
    <property type="match status" value="2"/>
</dbReference>
<dbReference type="PANTHER" id="PTHR43775:SF51">
    <property type="entry name" value="INACTIVE PHENOLPHTHIOCEROL SYNTHESIS POLYKETIDE SYNTHASE TYPE I PKS1-RELATED"/>
    <property type="match status" value="1"/>
</dbReference>
<dbReference type="InterPro" id="IPR050091">
    <property type="entry name" value="PKS_NRPS_Biosynth_Enz"/>
</dbReference>
<feature type="region of interest" description="Disordered" evidence="9">
    <location>
        <begin position="1858"/>
        <end position="1887"/>
    </location>
</feature>
<dbReference type="PROSITE" id="PS00012">
    <property type="entry name" value="PHOSPHOPANTETHEINE"/>
    <property type="match status" value="1"/>
</dbReference>
<dbReference type="InterPro" id="IPR057326">
    <property type="entry name" value="KR_dom"/>
</dbReference>
<dbReference type="GO" id="GO:0006633">
    <property type="term" value="P:fatty acid biosynthetic process"/>
    <property type="evidence" value="ECO:0007669"/>
    <property type="project" value="InterPro"/>
</dbReference>
<dbReference type="PROSITE" id="PS52019">
    <property type="entry name" value="PKS_MFAS_DH"/>
    <property type="match status" value="1"/>
</dbReference>
<evidence type="ECO:0000256" key="5">
    <source>
        <dbReference type="ARBA" id="ARBA00023194"/>
    </source>
</evidence>
<dbReference type="InterPro" id="IPR020841">
    <property type="entry name" value="PKS_Beta-ketoAc_synthase_dom"/>
</dbReference>
<dbReference type="SUPFAM" id="SSF55048">
    <property type="entry name" value="Probable ACP-binding domain of malonyl-CoA ACP transacylase"/>
    <property type="match status" value="1"/>
</dbReference>
<dbReference type="FunFam" id="1.10.1200.10:FF:000007">
    <property type="entry name" value="Probable polyketide synthase pks17"/>
    <property type="match status" value="1"/>
</dbReference>
<dbReference type="Pfam" id="PF14765">
    <property type="entry name" value="PS-DH"/>
    <property type="match status" value="1"/>
</dbReference>
<evidence type="ECO:0000256" key="6">
    <source>
        <dbReference type="ARBA" id="ARBA00023268"/>
    </source>
</evidence>
<dbReference type="InterPro" id="IPR049551">
    <property type="entry name" value="PKS_DH_C"/>
</dbReference>
<dbReference type="Gene3D" id="3.10.129.110">
    <property type="entry name" value="Polyketide synthase dehydratase"/>
    <property type="match status" value="1"/>
</dbReference>
<accession>Q70KH8</accession>
<feature type="region of interest" description="C-terminal hotdog fold" evidence="8">
    <location>
        <begin position="1151"/>
        <end position="1292"/>
    </location>
</feature>
<dbReference type="PROSITE" id="PS00606">
    <property type="entry name" value="KS3_1"/>
    <property type="match status" value="1"/>
</dbReference>
<dbReference type="Pfam" id="PF22953">
    <property type="entry name" value="SpnB_Rossmann"/>
    <property type="match status" value="1"/>
</dbReference>
<dbReference type="SMART" id="SM00823">
    <property type="entry name" value="PKS_PP"/>
    <property type="match status" value="2"/>
</dbReference>
<dbReference type="InterPro" id="IPR001227">
    <property type="entry name" value="Ac_transferase_dom_sf"/>
</dbReference>
<dbReference type="SMART" id="SM00822">
    <property type="entry name" value="PKS_KR"/>
    <property type="match status" value="1"/>
</dbReference>
<dbReference type="SUPFAM" id="SSF53901">
    <property type="entry name" value="Thiolase-like"/>
    <property type="match status" value="1"/>
</dbReference>
<dbReference type="SUPFAM" id="SSF52151">
    <property type="entry name" value="FabD/lysophospholipase-like"/>
    <property type="match status" value="1"/>
</dbReference>
<dbReference type="InterPro" id="IPR049552">
    <property type="entry name" value="PKS_DH_N"/>
</dbReference>
<dbReference type="Pfam" id="PF00698">
    <property type="entry name" value="Acyl_transf_1"/>
    <property type="match status" value="1"/>
</dbReference>
<dbReference type="InterPro" id="IPR018201">
    <property type="entry name" value="Ketoacyl_synth_AS"/>
</dbReference>
<feature type="domain" description="Ketosynthase family 3 (KS3)" evidence="11">
    <location>
        <begin position="116"/>
        <end position="540"/>
    </location>
</feature>
<dbReference type="FunFam" id="3.40.366.10:FF:000002">
    <property type="entry name" value="Probable polyketide synthase 2"/>
    <property type="match status" value="1"/>
</dbReference>
<dbReference type="Pfam" id="PF08659">
    <property type="entry name" value="KR"/>
    <property type="match status" value="1"/>
</dbReference>
<dbReference type="InterPro" id="IPR055123">
    <property type="entry name" value="SpnB-like_Rossmann"/>
</dbReference>
<evidence type="ECO:0000256" key="3">
    <source>
        <dbReference type="ARBA" id="ARBA00022553"/>
    </source>
</evidence>
<dbReference type="FunFam" id="3.40.47.10:FF:000019">
    <property type="entry name" value="Polyketide synthase type I"/>
    <property type="match status" value="1"/>
</dbReference>
<dbReference type="PROSITE" id="PS50075">
    <property type="entry name" value="CARRIER"/>
    <property type="match status" value="1"/>
</dbReference>
<dbReference type="InterPro" id="IPR020806">
    <property type="entry name" value="PKS_PP-bd"/>
</dbReference>
<dbReference type="InterPro" id="IPR049900">
    <property type="entry name" value="PKS_mFAS_DH"/>
</dbReference>
<dbReference type="InterPro" id="IPR009081">
    <property type="entry name" value="PP-bd_ACP"/>
</dbReference>
<dbReference type="InterPro" id="IPR036736">
    <property type="entry name" value="ACP-like_sf"/>
</dbReference>
<dbReference type="Gene3D" id="3.40.366.10">
    <property type="entry name" value="Malonyl-Coenzyme A Acyl Carrier Protein, domain 2"/>
    <property type="match status" value="1"/>
</dbReference>
<dbReference type="InterPro" id="IPR006162">
    <property type="entry name" value="Ppantetheine_attach_site"/>
</dbReference>
<dbReference type="GO" id="GO:0004312">
    <property type="term" value="F:fatty acid synthase activity"/>
    <property type="evidence" value="ECO:0007669"/>
    <property type="project" value="TreeGrafter"/>
</dbReference>
<dbReference type="SUPFAM" id="SSF47336">
    <property type="entry name" value="ACP-like"/>
    <property type="match status" value="2"/>
</dbReference>
<dbReference type="Pfam" id="PF00550">
    <property type="entry name" value="PP-binding"/>
    <property type="match status" value="1"/>
</dbReference>
<evidence type="ECO:0000259" key="10">
    <source>
        <dbReference type="PROSITE" id="PS50075"/>
    </source>
</evidence>
<dbReference type="GO" id="GO:0004315">
    <property type="term" value="F:3-oxoacyl-[acyl-carrier-protein] synthase activity"/>
    <property type="evidence" value="ECO:0007669"/>
    <property type="project" value="InterPro"/>
</dbReference>
<dbReference type="EMBL" id="AJ575648">
    <property type="protein sequence ID" value="CAE02602.1"/>
    <property type="molecule type" value="Genomic_DNA"/>
</dbReference>
<dbReference type="InterPro" id="IPR014031">
    <property type="entry name" value="Ketoacyl_synth_C"/>
</dbReference>
<keyword evidence="3" id="KW-0597">Phosphoprotein</keyword>
<proteinExistence type="predicted"/>
<dbReference type="InterPro" id="IPR016035">
    <property type="entry name" value="Acyl_Trfase/lysoPLipase"/>
</dbReference>
<dbReference type="Pfam" id="PF16197">
    <property type="entry name" value="KAsynt_C_assoc"/>
    <property type="match status" value="1"/>
</dbReference>
<dbReference type="InterPro" id="IPR014030">
    <property type="entry name" value="Ketoacyl_synth_N"/>
</dbReference>
<dbReference type="SMART" id="SM00825">
    <property type="entry name" value="PKS_KS"/>
    <property type="match status" value="1"/>
</dbReference>
<dbReference type="InterPro" id="IPR020807">
    <property type="entry name" value="PKS_DH"/>
</dbReference>
<dbReference type="Gene3D" id="3.30.70.3290">
    <property type="match status" value="1"/>
</dbReference>
<dbReference type="InterPro" id="IPR013968">
    <property type="entry name" value="PKS_KR"/>
</dbReference>
<evidence type="ECO:0000259" key="12">
    <source>
        <dbReference type="PROSITE" id="PS52019"/>
    </source>
</evidence>
<dbReference type="GO" id="GO:0033068">
    <property type="term" value="P:macrolide biosynthetic process"/>
    <property type="evidence" value="ECO:0007669"/>
    <property type="project" value="UniProtKB-ARBA"/>
</dbReference>
<dbReference type="Pfam" id="PF00109">
    <property type="entry name" value="ketoacyl-synt"/>
    <property type="match status" value="1"/>
</dbReference>
<dbReference type="PROSITE" id="PS52004">
    <property type="entry name" value="KS3_2"/>
    <property type="match status" value="1"/>
</dbReference>
<evidence type="ECO:0000259" key="11">
    <source>
        <dbReference type="PROSITE" id="PS52004"/>
    </source>
</evidence>
<name>Q70KH8_STRTU</name>
<dbReference type="SMART" id="SM01294">
    <property type="entry name" value="PKS_PP_betabranch"/>
    <property type="match status" value="1"/>
</dbReference>
<dbReference type="GO" id="GO:0031177">
    <property type="term" value="F:phosphopantetheine binding"/>
    <property type="evidence" value="ECO:0007669"/>
    <property type="project" value="InterPro"/>
</dbReference>
<feature type="domain" description="PKS/mFAS DH" evidence="12">
    <location>
        <begin position="1015"/>
        <end position="1292"/>
    </location>
</feature>
<evidence type="ECO:0000256" key="1">
    <source>
        <dbReference type="ARBA" id="ARBA00004792"/>
    </source>
</evidence>
<evidence type="ECO:0000256" key="4">
    <source>
        <dbReference type="ARBA" id="ARBA00022679"/>
    </source>
</evidence>
<evidence type="ECO:0000256" key="8">
    <source>
        <dbReference type="PROSITE-ProRule" id="PRU01363"/>
    </source>
</evidence>
<dbReference type="CDD" id="cd08956">
    <property type="entry name" value="KR_3_FAS_SDR_x"/>
    <property type="match status" value="1"/>
</dbReference>
<keyword evidence="2" id="KW-0596">Phosphopantetheine</keyword>
<dbReference type="SMR" id="Q70KH8"/>
<dbReference type="Gene3D" id="3.40.47.10">
    <property type="match status" value="1"/>
</dbReference>
<organism evidence="13">
    <name type="scientific">Streptomyces thioluteus</name>
    <dbReference type="NCBI Taxonomy" id="66431"/>
    <lineage>
        <taxon>Bacteria</taxon>
        <taxon>Bacillati</taxon>
        <taxon>Actinomycetota</taxon>
        <taxon>Actinomycetes</taxon>
        <taxon>Kitasatosporales</taxon>
        <taxon>Streptomycetaceae</taxon>
        <taxon>Streptomyces</taxon>
    </lineage>
</organism>
<comment type="pathway">
    <text evidence="1">Antibiotic biosynthesis.</text>
</comment>
<reference evidence="13" key="1">
    <citation type="journal article" date="2003" name="Chem. Biol.">
        <title>Iteration as programmed event during polyketide assembly; molecular analysis of the aureothin biosynthesis gene cluster.</title>
        <authorList>
            <person name="He J."/>
            <person name="Hertweck C."/>
        </authorList>
    </citation>
    <scope>NUCLEOTIDE SEQUENCE</scope>
    <source>
        <strain evidence="13">HKI-227</strain>
    </source>
</reference>
<feature type="region of interest" description="N-terminal hotdog fold" evidence="8">
    <location>
        <begin position="1015"/>
        <end position="1139"/>
    </location>
</feature>
<dbReference type="SUPFAM" id="SSF51735">
    <property type="entry name" value="NAD(P)-binding Rossmann-fold domains"/>
    <property type="match status" value="2"/>
</dbReference>
<dbReference type="PANTHER" id="PTHR43775">
    <property type="entry name" value="FATTY ACID SYNTHASE"/>
    <property type="match status" value="1"/>
</dbReference>
<evidence type="ECO:0000256" key="7">
    <source>
        <dbReference type="ARBA" id="ARBA00023315"/>
    </source>
</evidence>
<dbReference type="Gene3D" id="3.40.50.11460">
    <property type="match status" value="1"/>
</dbReference>
<dbReference type="Pfam" id="PF02801">
    <property type="entry name" value="Ketoacyl-synt_C"/>
    <property type="match status" value="1"/>
</dbReference>
<dbReference type="InterPro" id="IPR016039">
    <property type="entry name" value="Thiolase-like"/>
</dbReference>
<keyword evidence="7" id="KW-0012">Acyltransferase</keyword>
<dbReference type="InterPro" id="IPR042104">
    <property type="entry name" value="PKS_dehydratase_sf"/>
</dbReference>
<keyword evidence="4" id="KW-0808">Transferase</keyword>
<dbReference type="Gene3D" id="3.40.50.720">
    <property type="entry name" value="NAD(P)-binding Rossmann-like Domain"/>
    <property type="match status" value="1"/>
</dbReference>
<feature type="active site" description="Proton acceptor; for dehydratase activity" evidence="8">
    <location>
        <position position="1046"/>
    </location>
</feature>
<dbReference type="SMART" id="SM00827">
    <property type="entry name" value="PKS_AT"/>
    <property type="match status" value="1"/>
</dbReference>